<dbReference type="PANTHER" id="PTHR45918">
    <property type="entry name" value="ALPHA-1,3/1,6-MANNOSYLTRANSFERASE ALG2"/>
    <property type="match status" value="1"/>
</dbReference>
<comment type="catalytic activity">
    <reaction evidence="14">
        <text>a beta-D-Man-(1-&gt;4)-beta-D-GlcNAc-(1-&gt;4)-alpha-D-GlcNAc-diphospho-di-trans,poly-cis-dolichol + GDP-alpha-D-mannose = an alpha-D-Man-(1-&gt;6)-beta-D-Man-(1-&gt;4)-beta-D-GlcNAc-(1-&gt;4)-alpha-D-GlcNAc-diphospho-di-trans,poly-cis-dolichol + GDP + H(+)</text>
        <dbReference type="Rhea" id="RHEA:79023"/>
        <dbReference type="Rhea" id="RHEA-COMP:19511"/>
        <dbReference type="Rhea" id="RHEA-COMP:19514"/>
        <dbReference type="ChEBI" id="CHEBI:15378"/>
        <dbReference type="ChEBI" id="CHEBI:57527"/>
        <dbReference type="ChEBI" id="CHEBI:58189"/>
        <dbReference type="ChEBI" id="CHEBI:58472"/>
        <dbReference type="ChEBI" id="CHEBI:229641"/>
    </reaction>
    <physiologicalReaction direction="left-to-right" evidence="14">
        <dbReference type="Rhea" id="RHEA:79024"/>
    </physiologicalReaction>
</comment>
<feature type="domain" description="Glycosyl transferase family 1" evidence="17">
    <location>
        <begin position="210"/>
        <end position="378"/>
    </location>
</feature>
<evidence type="ECO:0000256" key="6">
    <source>
        <dbReference type="ARBA" id="ARBA00022676"/>
    </source>
</evidence>
<dbReference type="FunFam" id="3.40.50.2000:FF:000097">
    <property type="entry name" value="alpha-1,3/1,6-mannosyltransferase ALG2"/>
    <property type="match status" value="1"/>
</dbReference>
<keyword evidence="9" id="KW-0256">Endoplasmic reticulum</keyword>
<sequence length="403" mass="45451">MSKVVFLHPDLGIGGAERAVIDAALALKSRGHSVEFVTAHHDPSHCFSETKDGTFKITTVGDWLPRSILGRFTAMCAYIRMIFAAFYLVFISDLSKDVDLIFCDQISACIPLLKFSMAKILFYCHFPDMLLTQRTSFLKKLYRKPIDWLEEKTTGMADCVLVNSKFTAGVFHDTFKSLSHIQPQVLYPIPDFSAFDKPIEDPTDDLIPSNKSLILLSINRYERKKNLPLAIQAFGKIKEKYPDNQTIHLIMAGGYDDRVTENVEHYQELKQLAKTLNLEDCVTFLRSFSDSQKRTLLKYSTCLIYTPDKEHFGIVPIEAMFMECPVIAVKSGGPLETVADGETGFLCSPTADDFAKAIENFVKKPEMAKSFGKAGKRRVLEKFSFAQFTEILNSIVQKLISTN</sequence>
<dbReference type="GO" id="GO:0005789">
    <property type="term" value="C:endoplasmic reticulum membrane"/>
    <property type="evidence" value="ECO:0007669"/>
    <property type="project" value="UniProtKB-SubCell"/>
</dbReference>
<evidence type="ECO:0000313" key="19">
    <source>
        <dbReference type="EMBL" id="KAK6179716.1"/>
    </source>
</evidence>
<accession>A0AAN8JKR2</accession>
<evidence type="ECO:0000256" key="11">
    <source>
        <dbReference type="ARBA" id="ARBA00023136"/>
    </source>
</evidence>
<feature type="domain" description="Glycosyltransferase subfamily 4-like N-terminal" evidence="18">
    <location>
        <begin position="13"/>
        <end position="175"/>
    </location>
</feature>
<dbReference type="Proteomes" id="UP001347796">
    <property type="component" value="Unassembled WGS sequence"/>
</dbReference>
<evidence type="ECO:0000259" key="18">
    <source>
        <dbReference type="Pfam" id="PF13439"/>
    </source>
</evidence>
<evidence type="ECO:0000256" key="16">
    <source>
        <dbReference type="RuleBase" id="RU367136"/>
    </source>
</evidence>
<comment type="function">
    <text evidence="16">Mannosylates Man(2)GlcNAc(2)-dolichol diphosphate and Man(1)GlcNAc(2)-dolichol diphosphate to form Man(3)GlcNAc(2)-dolichol diphosphate.</text>
</comment>
<comment type="caution">
    <text evidence="19">The sequence shown here is derived from an EMBL/GenBank/DDBJ whole genome shotgun (WGS) entry which is preliminary data.</text>
</comment>
<evidence type="ECO:0000256" key="2">
    <source>
        <dbReference type="ARBA" id="ARBA00004922"/>
    </source>
</evidence>
<comment type="catalytic activity">
    <reaction evidence="15">
        <text>an alpha-D-Man-(1-&gt;6)-beta-D-Man-(1-&gt;4)-beta-D-GlcNAc-(1-&gt;4)-alpha-D-GlcNAc-diphospho-di-trans,poly-cis-dolichol + GDP-alpha-D-mannose = an alpha-D-Man-(1-&gt;3)-[alpha-D-Man-(1-&gt;6)]-beta-D-Man-(1-&gt;4)-beta-D-GlcNAc-(1-&gt;4)-alpha-D-GlcNAc-diphospho-di-trans,poly-cis-dolichol + GDP + H(+)</text>
        <dbReference type="Rhea" id="RHEA:79027"/>
        <dbReference type="Rhea" id="RHEA-COMP:19514"/>
        <dbReference type="Rhea" id="RHEA-COMP:19515"/>
        <dbReference type="ChEBI" id="CHEBI:15378"/>
        <dbReference type="ChEBI" id="CHEBI:57527"/>
        <dbReference type="ChEBI" id="CHEBI:58189"/>
        <dbReference type="ChEBI" id="CHEBI:132511"/>
        <dbReference type="ChEBI" id="CHEBI:229641"/>
    </reaction>
    <physiologicalReaction direction="left-to-right" evidence="15">
        <dbReference type="Rhea" id="RHEA:79028"/>
    </physiologicalReaction>
</comment>
<evidence type="ECO:0000256" key="4">
    <source>
        <dbReference type="ARBA" id="ARBA00012649"/>
    </source>
</evidence>
<evidence type="ECO:0000256" key="8">
    <source>
        <dbReference type="ARBA" id="ARBA00022692"/>
    </source>
</evidence>
<evidence type="ECO:0000313" key="20">
    <source>
        <dbReference type="Proteomes" id="UP001347796"/>
    </source>
</evidence>
<evidence type="ECO:0000256" key="12">
    <source>
        <dbReference type="ARBA" id="ARBA00045103"/>
    </source>
</evidence>
<proteinExistence type="inferred from homology"/>
<keyword evidence="10" id="KW-1133">Transmembrane helix</keyword>
<dbReference type="Pfam" id="PF13439">
    <property type="entry name" value="Glyco_transf_4"/>
    <property type="match status" value="1"/>
</dbReference>
<comment type="catalytic activity">
    <reaction evidence="13 16">
        <text>an alpha-D-Man-(1-&gt;3)-beta-D-Man-(1-&gt;4)-beta-D-GlcNAc-(1-&gt;4)-alpha-D-GlcNAc-diphospho-di-trans,poly-cis-dolichol + GDP-alpha-D-mannose = an alpha-D-Man-(1-&gt;3)-[alpha-D-Man-(1-&gt;6)]-beta-D-Man-(1-&gt;4)-beta-D-GlcNAc-(1-&gt;4)-alpha-D-GlcNAc-diphospho-di-trans,poly-cis-dolichol + GDP + H(+)</text>
        <dbReference type="Rhea" id="RHEA:29519"/>
        <dbReference type="Rhea" id="RHEA-COMP:19513"/>
        <dbReference type="Rhea" id="RHEA-COMP:19515"/>
        <dbReference type="ChEBI" id="CHEBI:15378"/>
        <dbReference type="ChEBI" id="CHEBI:57527"/>
        <dbReference type="ChEBI" id="CHEBI:58189"/>
        <dbReference type="ChEBI" id="CHEBI:132510"/>
        <dbReference type="ChEBI" id="CHEBI:132511"/>
        <dbReference type="EC" id="2.4.1.257"/>
    </reaction>
    <physiologicalReaction direction="left-to-right" evidence="13 16">
        <dbReference type="Rhea" id="RHEA:29520"/>
    </physiologicalReaction>
</comment>
<comment type="subcellular location">
    <subcellularLocation>
        <location evidence="1 16">Endoplasmic reticulum membrane</location>
        <topology evidence="1 16">Single-pass membrane protein</topology>
    </subcellularLocation>
</comment>
<evidence type="ECO:0000256" key="14">
    <source>
        <dbReference type="ARBA" id="ARBA00050465"/>
    </source>
</evidence>
<evidence type="ECO:0000256" key="1">
    <source>
        <dbReference type="ARBA" id="ARBA00004389"/>
    </source>
</evidence>
<evidence type="ECO:0000256" key="15">
    <source>
        <dbReference type="ARBA" id="ARBA00052501"/>
    </source>
</evidence>
<comment type="pathway">
    <text evidence="2 16">Protein modification; protein glycosylation.</text>
</comment>
<protein>
    <recommendedName>
        <fullName evidence="5 16">Alpha-1,3/1,6-mannosyltransferase ALG2</fullName>
        <ecNumber evidence="4 16">2.4.1.132</ecNumber>
        <ecNumber evidence="3 16">2.4.1.257</ecNumber>
    </recommendedName>
    <alternativeName>
        <fullName evidence="16">GDP-Man:Man(1)GlcNAc(2)-PP-Dol alpha-1,3-mannosyltransferase</fullName>
    </alternativeName>
</protein>
<keyword evidence="11" id="KW-0472">Membrane</keyword>
<evidence type="ECO:0000256" key="13">
    <source>
        <dbReference type="ARBA" id="ARBA00045104"/>
    </source>
</evidence>
<dbReference type="EC" id="2.4.1.132" evidence="4 16"/>
<dbReference type="AlphaFoldDB" id="A0AAN8JKR2"/>
<dbReference type="SUPFAM" id="SSF53756">
    <property type="entry name" value="UDP-Glycosyltransferase/glycogen phosphorylase"/>
    <property type="match status" value="1"/>
</dbReference>
<keyword evidence="20" id="KW-1185">Reference proteome</keyword>
<dbReference type="EMBL" id="JAZGQO010000008">
    <property type="protein sequence ID" value="KAK6179716.1"/>
    <property type="molecule type" value="Genomic_DNA"/>
</dbReference>
<comment type="similarity">
    <text evidence="16">Belongs to the glycosyltransferase group 1 family.</text>
</comment>
<evidence type="ECO:0000256" key="7">
    <source>
        <dbReference type="ARBA" id="ARBA00022679"/>
    </source>
</evidence>
<evidence type="ECO:0000256" key="9">
    <source>
        <dbReference type="ARBA" id="ARBA00022824"/>
    </source>
</evidence>
<dbReference type="InterPro" id="IPR001296">
    <property type="entry name" value="Glyco_trans_1"/>
</dbReference>
<evidence type="ECO:0000256" key="5">
    <source>
        <dbReference type="ARBA" id="ARBA00019218"/>
    </source>
</evidence>
<dbReference type="EC" id="2.4.1.257" evidence="3 16"/>
<dbReference type="Gene3D" id="3.40.50.2000">
    <property type="entry name" value="Glycogen Phosphorylase B"/>
    <property type="match status" value="2"/>
</dbReference>
<comment type="catalytic activity">
    <reaction evidence="12 16">
        <text>a beta-D-Man-(1-&gt;4)-beta-D-GlcNAc-(1-&gt;4)-alpha-D-GlcNAc-diphospho-di-trans,poly-cis-dolichol + GDP-alpha-D-mannose = an alpha-D-Man-(1-&gt;3)-beta-D-Man-(1-&gt;4)-beta-D-GlcNAc-(1-&gt;4)-alpha-D-GlcNAc-diphospho-di-trans,poly-cis-dolichol + GDP + H(+)</text>
        <dbReference type="Rhea" id="RHEA:29515"/>
        <dbReference type="Rhea" id="RHEA-COMP:19511"/>
        <dbReference type="Rhea" id="RHEA-COMP:19513"/>
        <dbReference type="ChEBI" id="CHEBI:15378"/>
        <dbReference type="ChEBI" id="CHEBI:57527"/>
        <dbReference type="ChEBI" id="CHEBI:58189"/>
        <dbReference type="ChEBI" id="CHEBI:58472"/>
        <dbReference type="ChEBI" id="CHEBI:132510"/>
        <dbReference type="EC" id="2.4.1.132"/>
    </reaction>
    <physiologicalReaction direction="left-to-right" evidence="12 16">
        <dbReference type="Rhea" id="RHEA:29516"/>
    </physiologicalReaction>
</comment>
<name>A0AAN8JKR2_PATCE</name>
<reference evidence="19 20" key="1">
    <citation type="submission" date="2024-01" db="EMBL/GenBank/DDBJ databases">
        <title>The genome of the rayed Mediterranean limpet Patella caerulea (Linnaeus, 1758).</title>
        <authorList>
            <person name="Anh-Thu Weber A."/>
            <person name="Halstead-Nussloch G."/>
        </authorList>
    </citation>
    <scope>NUCLEOTIDE SEQUENCE [LARGE SCALE GENOMIC DNA]</scope>
    <source>
        <strain evidence="19">AATW-2023a</strain>
        <tissue evidence="19">Whole specimen</tissue>
    </source>
</reference>
<dbReference type="GO" id="GO:0102704">
    <property type="term" value="F:GDP-Man:Man(2)GlcNAc(2)-PP-Dol alpha-1,6-mannosyltransferase activity"/>
    <property type="evidence" value="ECO:0007669"/>
    <property type="project" value="UniProtKB-UniRule"/>
</dbReference>
<dbReference type="InterPro" id="IPR028098">
    <property type="entry name" value="Glyco_trans_4-like_N"/>
</dbReference>
<dbReference type="GO" id="GO:0004378">
    <property type="term" value="F:GDP-Man:Man(1)GlcNAc(2)-PP-Dol alpha-1,3-mannosyltransferase activity"/>
    <property type="evidence" value="ECO:0007669"/>
    <property type="project" value="UniProtKB-UniRule"/>
</dbReference>
<keyword evidence="6 16" id="KW-0328">Glycosyltransferase</keyword>
<dbReference type="InterPro" id="IPR027054">
    <property type="entry name" value="ALG2"/>
</dbReference>
<evidence type="ECO:0000259" key="17">
    <source>
        <dbReference type="Pfam" id="PF00534"/>
    </source>
</evidence>
<gene>
    <name evidence="19" type="ORF">SNE40_012017</name>
</gene>
<dbReference type="CDD" id="cd03805">
    <property type="entry name" value="GT4_ALG2-like"/>
    <property type="match status" value="1"/>
</dbReference>
<dbReference type="PANTHER" id="PTHR45918:SF1">
    <property type="entry name" value="ALPHA-1,3_1,6-MANNOSYLTRANSFERASE ALG2"/>
    <property type="match status" value="1"/>
</dbReference>
<dbReference type="Pfam" id="PF00534">
    <property type="entry name" value="Glycos_transf_1"/>
    <property type="match status" value="1"/>
</dbReference>
<evidence type="ECO:0000256" key="3">
    <source>
        <dbReference type="ARBA" id="ARBA00011969"/>
    </source>
</evidence>
<keyword evidence="7 16" id="KW-0808">Transferase</keyword>
<organism evidence="19 20">
    <name type="scientific">Patella caerulea</name>
    <name type="common">Rayed Mediterranean limpet</name>
    <dbReference type="NCBI Taxonomy" id="87958"/>
    <lineage>
        <taxon>Eukaryota</taxon>
        <taxon>Metazoa</taxon>
        <taxon>Spiralia</taxon>
        <taxon>Lophotrochozoa</taxon>
        <taxon>Mollusca</taxon>
        <taxon>Gastropoda</taxon>
        <taxon>Patellogastropoda</taxon>
        <taxon>Patelloidea</taxon>
        <taxon>Patellidae</taxon>
        <taxon>Patella</taxon>
    </lineage>
</organism>
<dbReference type="FunFam" id="3.40.50.2000:FF:000085">
    <property type="entry name" value="alpha-1,3/1,6-mannosyltransferase ALG2"/>
    <property type="match status" value="1"/>
</dbReference>
<evidence type="ECO:0000256" key="10">
    <source>
        <dbReference type="ARBA" id="ARBA00022989"/>
    </source>
</evidence>
<keyword evidence="8" id="KW-0812">Transmembrane</keyword>